<dbReference type="Gene3D" id="3.15.30.10">
    <property type="entry name" value="putative capsid protein of prophage domain like"/>
    <property type="match status" value="1"/>
</dbReference>
<reference evidence="2" key="1">
    <citation type="submission" date="2016-10" db="EMBL/GenBank/DDBJ databases">
        <authorList>
            <person name="Varghese N."/>
            <person name="Submissions S."/>
        </authorList>
    </citation>
    <scope>NUCLEOTIDE SEQUENCE [LARGE SCALE GENOMIC DNA]</scope>
    <source>
        <strain evidence="2">ANC 5109</strain>
    </source>
</reference>
<proteinExistence type="predicted"/>
<accession>A0A1H3L7X4</accession>
<dbReference type="EMBL" id="FNPK01000016">
    <property type="protein sequence ID" value="SDY60533.1"/>
    <property type="molecule type" value="Genomic_DNA"/>
</dbReference>
<organism evidence="1 2">
    <name type="scientific">Acinetobacter kyonggiensis</name>
    <dbReference type="NCBI Taxonomy" id="595670"/>
    <lineage>
        <taxon>Bacteria</taxon>
        <taxon>Pseudomonadati</taxon>
        <taxon>Pseudomonadota</taxon>
        <taxon>Gammaproteobacteria</taxon>
        <taxon>Moraxellales</taxon>
        <taxon>Moraxellaceae</taxon>
        <taxon>Acinetobacter</taxon>
    </lineage>
</organism>
<dbReference type="STRING" id="595670.SAMN05421643_11653"/>
<evidence type="ECO:0000313" key="1">
    <source>
        <dbReference type="EMBL" id="SDY60533.1"/>
    </source>
</evidence>
<dbReference type="Pfam" id="PF03864">
    <property type="entry name" value="Phage_cap_E"/>
    <property type="match status" value="1"/>
</dbReference>
<dbReference type="AlphaFoldDB" id="A0A1H3L7X4"/>
<keyword evidence="2" id="KW-1185">Reference proteome</keyword>
<sequence length="359" mass="39748">MPQSFVINNAPLELLGVDELALIHSNYAPMDTWLLDKLFPRRKSFTTSTVPIAELETESDIAPLVAPQIPGKSFDRTTAIQVNHVTPAYLKPKNQVTPATAWDTALLARMRDAGIISTGNNQLSSAEQYMIAQVETIKRNHDSIDNRKILMATELVITGQIILESDDYTKNVVSYGRSASLAFTPAIAWDQAGAKPVDDMDIMAQRMLDQDGGEAKMILTTGKVWSVLEKNADFKAKFVAPYAGISIPYRPELTASRSAKFKGYVGDIEIWTYDATYKNKGQTKRFIPQDYFAMIADTNGYVTQCKIENVHANGLALEYFDRQWYEEDPSGIMLLTESSPLVVPSNKNGICGGTGFITL</sequence>
<dbReference type="Gene3D" id="3.30.1930.10">
    <property type="entry name" value="capsid protein of prophage domain"/>
    <property type="match status" value="1"/>
</dbReference>
<dbReference type="RefSeq" id="WP_092691245.1">
    <property type="nucleotide sequence ID" value="NZ_FNPK01000016.1"/>
</dbReference>
<dbReference type="Proteomes" id="UP000199035">
    <property type="component" value="Unassembled WGS sequence"/>
</dbReference>
<gene>
    <name evidence="1" type="ORF">SAMN05421643_11653</name>
</gene>
<name>A0A1H3L7X4_9GAMM</name>
<dbReference type="InterPro" id="IPR005564">
    <property type="entry name" value="Major_capsid_GpE"/>
</dbReference>
<evidence type="ECO:0000313" key="2">
    <source>
        <dbReference type="Proteomes" id="UP000199035"/>
    </source>
</evidence>
<protein>
    <submittedName>
        <fullName evidence="1">Phage major capsid protein E</fullName>
    </submittedName>
</protein>